<accession>A0A336JKY5</accession>
<feature type="domain" description="Methyltransferase FkbM" evidence="1">
    <location>
        <begin position="142"/>
        <end position="293"/>
    </location>
</feature>
<sequence>MTVNLAPYTLSDYEGFRCSPEVLAAIEAVTRGDLRDSDGHAFVALNDYQNELEVFDFVNAHFASKFKRGDSLYWSQPSPWVTHNGFSFVLSTRHRVLHHRNCRILFECPNDLTWERAGGTLIKEPGTIAWIDSFERGSRFWDIGANIGSFSLYAAIMRGCYVTSFEPSAENYLVLNRNVVANGADKNVRALAVAIDDKCTIAEMHMRESLPGAALHTFNTDIDYTGHRFEAAYLQGAIGISVDSACELFGLAVPNYVKIDVDGLERAVIAGGLKTFANPECRSVLVELDLNDSAEVSDISRALGSCGLTRDENVAGNVGRAHGKVMVYNMIFRRN</sequence>
<dbReference type="GO" id="GO:0008168">
    <property type="term" value="F:methyltransferase activity"/>
    <property type="evidence" value="ECO:0007669"/>
    <property type="project" value="UniProtKB-KW"/>
</dbReference>
<dbReference type="PANTHER" id="PTHR34203">
    <property type="entry name" value="METHYLTRANSFERASE, FKBM FAMILY PROTEIN"/>
    <property type="match status" value="1"/>
</dbReference>
<evidence type="ECO:0000313" key="4">
    <source>
        <dbReference type="Proteomes" id="UP000252631"/>
    </source>
</evidence>
<dbReference type="Proteomes" id="UP000256343">
    <property type="component" value="Unassembled WGS sequence"/>
</dbReference>
<dbReference type="EMBL" id="UFQQ01000006">
    <property type="protein sequence ID" value="SSW90368.1"/>
    <property type="molecule type" value="Genomic_DNA"/>
</dbReference>
<dbReference type="InterPro" id="IPR006342">
    <property type="entry name" value="FkbM_mtfrase"/>
</dbReference>
<protein>
    <submittedName>
        <fullName evidence="3">FkbM family methyltransferase</fullName>
    </submittedName>
</protein>
<keyword evidence="5" id="KW-1185">Reference proteome</keyword>
<dbReference type="RefSeq" id="WP_114357456.1">
    <property type="nucleotide sequence ID" value="NZ_QRDT01000006.1"/>
</dbReference>
<evidence type="ECO:0000313" key="2">
    <source>
        <dbReference type="EMBL" id="RED37868.1"/>
    </source>
</evidence>
<keyword evidence="3" id="KW-0489">Methyltransferase</keyword>
<keyword evidence="3" id="KW-0808">Transferase</keyword>
<dbReference type="SUPFAM" id="SSF53335">
    <property type="entry name" value="S-adenosyl-L-methionine-dependent methyltransferases"/>
    <property type="match status" value="1"/>
</dbReference>
<dbReference type="Gene3D" id="3.40.50.150">
    <property type="entry name" value="Vaccinia Virus protein VP39"/>
    <property type="match status" value="1"/>
</dbReference>
<dbReference type="InterPro" id="IPR029063">
    <property type="entry name" value="SAM-dependent_MTases_sf"/>
</dbReference>
<dbReference type="NCBIfam" id="TIGR01444">
    <property type="entry name" value="fkbM_fam"/>
    <property type="match status" value="1"/>
</dbReference>
<proteinExistence type="predicted"/>
<name>A0A336JKY5_9BRAD</name>
<reference evidence="2 5" key="2">
    <citation type="submission" date="2018-07" db="EMBL/GenBank/DDBJ databases">
        <title>Genomic Encyclopedia of Archaeal and Bacterial Type Strains, Phase II (KMG-II): from individual species to whole genera.</title>
        <authorList>
            <person name="Goeker M."/>
        </authorList>
    </citation>
    <scope>NUCLEOTIDE SEQUENCE [LARGE SCALE GENOMIC DNA]</scope>
    <source>
        <strain evidence="2 5">JA575</strain>
    </source>
</reference>
<dbReference type="AlphaFoldDB" id="A0A336JKY5"/>
<dbReference type="GO" id="GO:0032259">
    <property type="term" value="P:methylation"/>
    <property type="evidence" value="ECO:0007669"/>
    <property type="project" value="UniProtKB-KW"/>
</dbReference>
<gene>
    <name evidence="2" type="ORF">BJ125_106193</name>
    <name evidence="3" type="ORF">SAMN05892882_106193</name>
</gene>
<reference evidence="3 4" key="1">
    <citation type="submission" date="2017-08" db="EMBL/GenBank/DDBJ databases">
        <authorList>
            <person name="de Groot N.N."/>
        </authorList>
    </citation>
    <scope>NUCLEOTIDE SEQUENCE [LARGE SCALE GENOMIC DNA]</scope>
    <source>
        <strain evidence="3 4">JA575</strain>
    </source>
</reference>
<dbReference type="Proteomes" id="UP000252631">
    <property type="component" value="Unassembled WGS sequence"/>
</dbReference>
<dbReference type="OrthoDB" id="9814604at2"/>
<evidence type="ECO:0000313" key="3">
    <source>
        <dbReference type="EMBL" id="SSW90368.1"/>
    </source>
</evidence>
<evidence type="ECO:0000313" key="5">
    <source>
        <dbReference type="Proteomes" id="UP000256343"/>
    </source>
</evidence>
<organism evidence="3 4">
    <name type="scientific">Rhodopseudomonas pentothenatexigens</name>
    <dbReference type="NCBI Taxonomy" id="999699"/>
    <lineage>
        <taxon>Bacteria</taxon>
        <taxon>Pseudomonadati</taxon>
        <taxon>Pseudomonadota</taxon>
        <taxon>Alphaproteobacteria</taxon>
        <taxon>Hyphomicrobiales</taxon>
        <taxon>Nitrobacteraceae</taxon>
        <taxon>Rhodopseudomonas</taxon>
    </lineage>
</organism>
<dbReference type="PANTHER" id="PTHR34203:SF15">
    <property type="entry name" value="SLL1173 PROTEIN"/>
    <property type="match status" value="1"/>
</dbReference>
<evidence type="ECO:0000259" key="1">
    <source>
        <dbReference type="Pfam" id="PF05050"/>
    </source>
</evidence>
<dbReference type="InterPro" id="IPR052514">
    <property type="entry name" value="SAM-dependent_MTase"/>
</dbReference>
<dbReference type="EMBL" id="QRDT01000006">
    <property type="protein sequence ID" value="RED37868.1"/>
    <property type="molecule type" value="Genomic_DNA"/>
</dbReference>
<dbReference type="Pfam" id="PF05050">
    <property type="entry name" value="Methyltransf_21"/>
    <property type="match status" value="1"/>
</dbReference>